<gene>
    <name evidence="7" type="primary">nagZ</name>
    <name evidence="7" type="ORF">GJB61_17015</name>
</gene>
<dbReference type="Gene3D" id="3.20.20.300">
    <property type="entry name" value="Glycoside hydrolase, family 3, N-terminal domain"/>
    <property type="match status" value="1"/>
</dbReference>
<dbReference type="AlphaFoldDB" id="A0A7X2H706"/>
<dbReference type="RefSeq" id="WP_154120034.1">
    <property type="nucleotide sequence ID" value="NZ_WJXB01000006.1"/>
</dbReference>
<dbReference type="PANTHER" id="PTHR30480:SF13">
    <property type="entry name" value="BETA-HEXOSAMINIDASE"/>
    <property type="match status" value="1"/>
</dbReference>
<accession>A0A7X2H706</accession>
<comment type="similarity">
    <text evidence="2">Belongs to the glycosyl hydrolase 3 family.</text>
</comment>
<dbReference type="SUPFAM" id="SSF51445">
    <property type="entry name" value="(Trans)glycosidases"/>
    <property type="match status" value="1"/>
</dbReference>
<keyword evidence="4 7" id="KW-0378">Hydrolase</keyword>
<keyword evidence="8" id="KW-1185">Reference proteome</keyword>
<dbReference type="Proteomes" id="UP000463051">
    <property type="component" value="Unassembled WGS sequence"/>
</dbReference>
<name>A0A7X2H706_9BACL</name>
<evidence type="ECO:0000256" key="4">
    <source>
        <dbReference type="ARBA" id="ARBA00022801"/>
    </source>
</evidence>
<feature type="domain" description="Glycoside hydrolase family 3 N-terminal" evidence="6">
    <location>
        <begin position="10"/>
        <end position="336"/>
    </location>
</feature>
<proteinExistence type="inferred from homology"/>
<dbReference type="InterPro" id="IPR017853">
    <property type="entry name" value="GH"/>
</dbReference>
<evidence type="ECO:0000256" key="1">
    <source>
        <dbReference type="ARBA" id="ARBA00001231"/>
    </source>
</evidence>
<dbReference type="GO" id="GO:0004563">
    <property type="term" value="F:beta-N-acetylhexosaminidase activity"/>
    <property type="evidence" value="ECO:0007669"/>
    <property type="project" value="UniProtKB-EC"/>
</dbReference>
<evidence type="ECO:0000313" key="7">
    <source>
        <dbReference type="EMBL" id="MRN54687.1"/>
    </source>
</evidence>
<comment type="catalytic activity">
    <reaction evidence="1">
        <text>Hydrolysis of terminal non-reducing N-acetyl-D-hexosamine residues in N-acetyl-beta-D-hexosaminides.</text>
        <dbReference type="EC" id="3.2.1.52"/>
    </reaction>
</comment>
<dbReference type="InterPro" id="IPR050226">
    <property type="entry name" value="NagZ_Beta-hexosaminidase"/>
</dbReference>
<dbReference type="InterPro" id="IPR036881">
    <property type="entry name" value="Glyco_hydro_3_C_sf"/>
</dbReference>
<dbReference type="InterPro" id="IPR036962">
    <property type="entry name" value="Glyco_hydro_3_N_sf"/>
</dbReference>
<dbReference type="EC" id="3.2.1.52" evidence="3"/>
<evidence type="ECO:0000256" key="5">
    <source>
        <dbReference type="ARBA" id="ARBA00023295"/>
    </source>
</evidence>
<evidence type="ECO:0000256" key="2">
    <source>
        <dbReference type="ARBA" id="ARBA00005336"/>
    </source>
</evidence>
<dbReference type="Gene3D" id="3.40.50.1700">
    <property type="entry name" value="Glycoside hydrolase family 3 C-terminal domain"/>
    <property type="match status" value="1"/>
</dbReference>
<comment type="caution">
    <text evidence="7">The sequence shown here is derived from an EMBL/GenBank/DDBJ whole genome shotgun (WGS) entry which is preliminary data.</text>
</comment>
<dbReference type="Pfam" id="PF00933">
    <property type="entry name" value="Glyco_hydro_3"/>
    <property type="match status" value="1"/>
</dbReference>
<protein>
    <recommendedName>
        <fullName evidence="3">beta-N-acetylhexosaminidase</fullName>
        <ecNumber evidence="3">3.2.1.52</ecNumber>
    </recommendedName>
</protein>
<dbReference type="GO" id="GO:0005975">
    <property type="term" value="P:carbohydrate metabolic process"/>
    <property type="evidence" value="ECO:0007669"/>
    <property type="project" value="InterPro"/>
</dbReference>
<dbReference type="PANTHER" id="PTHR30480">
    <property type="entry name" value="BETA-HEXOSAMINIDASE-RELATED"/>
    <property type="match status" value="1"/>
</dbReference>
<keyword evidence="5 7" id="KW-0326">Glycosidase</keyword>
<dbReference type="EMBL" id="WJXB01000006">
    <property type="protein sequence ID" value="MRN54687.1"/>
    <property type="molecule type" value="Genomic_DNA"/>
</dbReference>
<reference evidence="7 8" key="1">
    <citation type="submission" date="2019-11" db="EMBL/GenBank/DDBJ databases">
        <title>Paenibacillus monticola sp. nov., a novel PGPR strain isolated from mountain sample in China.</title>
        <authorList>
            <person name="Zhao Q."/>
            <person name="Li H.-P."/>
            <person name="Zhang J.-L."/>
        </authorList>
    </citation>
    <scope>NUCLEOTIDE SEQUENCE [LARGE SCALE GENOMIC DNA]</scope>
    <source>
        <strain evidence="7 8">LC-T2</strain>
    </source>
</reference>
<evidence type="ECO:0000313" key="8">
    <source>
        <dbReference type="Proteomes" id="UP000463051"/>
    </source>
</evidence>
<evidence type="ECO:0000256" key="3">
    <source>
        <dbReference type="ARBA" id="ARBA00012663"/>
    </source>
</evidence>
<sequence>MKQTAISALTLEQKAARLCVAGLPVLRMDSEFEERLLRQPFGGIGLFPHNIEDEEQLRELVGGIMDSTHKQGLPAPYMISIDEEGGSLSNLKRFFPQLPSNRAVGLTMDPGAAYQQGKLIGSQLSALGIPMDWAPVLDVNTNIANPVVGIRSFGEEPAQVAEFGAAYIRGMHDAGVAVTCKHFPGHGQVDGDSHIELPFCGLTLEELRRGPLLPFKAAISADTDVIMMAHIVFPSILEAEDLPASLSPFFITRLLREEMGYEGVICTDDVEMGAIRNTYEPEFIGEMAIKAGNDLILMCHTPDFQTRVIQGIVNAVSEGRIPESKLNESLVRIERLHERMRFYRHEASPIPQAEWEIQTAGLTRRTLMLESDPQKLLPLQRGKRYGLLLPQPERLTMADNSHTGVIQLKMRLESRGLEVSEVVIPSNPDPEDIAYAIARMEDCDVVIQLTLNAHIFIGQLALAEAVAKSKPLIAAVLRNPYDAQRLPKTAAQILVCSTSEYSLEALADLLTECTE</sequence>
<dbReference type="GO" id="GO:0009254">
    <property type="term" value="P:peptidoglycan turnover"/>
    <property type="evidence" value="ECO:0007669"/>
    <property type="project" value="TreeGrafter"/>
</dbReference>
<dbReference type="NCBIfam" id="NF003740">
    <property type="entry name" value="PRK05337.1"/>
    <property type="match status" value="1"/>
</dbReference>
<evidence type="ECO:0000259" key="6">
    <source>
        <dbReference type="Pfam" id="PF00933"/>
    </source>
</evidence>
<organism evidence="7 8">
    <name type="scientific">Paenibacillus monticola</name>
    <dbReference type="NCBI Taxonomy" id="2666075"/>
    <lineage>
        <taxon>Bacteria</taxon>
        <taxon>Bacillati</taxon>
        <taxon>Bacillota</taxon>
        <taxon>Bacilli</taxon>
        <taxon>Bacillales</taxon>
        <taxon>Paenibacillaceae</taxon>
        <taxon>Paenibacillus</taxon>
    </lineage>
</organism>
<dbReference type="InterPro" id="IPR001764">
    <property type="entry name" value="Glyco_hydro_3_N"/>
</dbReference>